<evidence type="ECO:0000313" key="3">
    <source>
        <dbReference type="Proteomes" id="UP000015104"/>
    </source>
</evidence>
<dbReference type="EnsemblMetazoa" id="tetur04g07210.1">
    <property type="protein sequence ID" value="tetur04g07210.1"/>
    <property type="gene ID" value="tetur04g07210"/>
</dbReference>
<sequence>MKLWSSSMRSSWWLFFLLFACLYFCGLFDQLKC</sequence>
<organism evidence="2 3">
    <name type="scientific">Tetranychus urticae</name>
    <name type="common">Two-spotted spider mite</name>
    <dbReference type="NCBI Taxonomy" id="32264"/>
    <lineage>
        <taxon>Eukaryota</taxon>
        <taxon>Metazoa</taxon>
        <taxon>Ecdysozoa</taxon>
        <taxon>Arthropoda</taxon>
        <taxon>Chelicerata</taxon>
        <taxon>Arachnida</taxon>
        <taxon>Acari</taxon>
        <taxon>Acariformes</taxon>
        <taxon>Trombidiformes</taxon>
        <taxon>Prostigmata</taxon>
        <taxon>Eleutherengona</taxon>
        <taxon>Raphignathae</taxon>
        <taxon>Tetranychoidea</taxon>
        <taxon>Tetranychidae</taxon>
        <taxon>Tetranychus</taxon>
    </lineage>
</organism>
<reference evidence="3" key="1">
    <citation type="submission" date="2011-08" db="EMBL/GenBank/DDBJ databases">
        <authorList>
            <person name="Rombauts S."/>
        </authorList>
    </citation>
    <scope>NUCLEOTIDE SEQUENCE</scope>
    <source>
        <strain evidence="3">London</strain>
    </source>
</reference>
<keyword evidence="1" id="KW-0812">Transmembrane</keyword>
<dbReference type="AlphaFoldDB" id="T1K332"/>
<reference evidence="2" key="2">
    <citation type="submission" date="2015-06" db="UniProtKB">
        <authorList>
            <consortium name="EnsemblMetazoa"/>
        </authorList>
    </citation>
    <scope>IDENTIFICATION</scope>
</reference>
<accession>T1K332</accession>
<proteinExistence type="predicted"/>
<evidence type="ECO:0000256" key="1">
    <source>
        <dbReference type="SAM" id="Phobius"/>
    </source>
</evidence>
<feature type="transmembrane region" description="Helical" evidence="1">
    <location>
        <begin position="12"/>
        <end position="31"/>
    </location>
</feature>
<dbReference type="PROSITE" id="PS51257">
    <property type="entry name" value="PROKAR_LIPOPROTEIN"/>
    <property type="match status" value="1"/>
</dbReference>
<name>T1K332_TETUR</name>
<keyword evidence="1" id="KW-0472">Membrane</keyword>
<protein>
    <submittedName>
        <fullName evidence="2">Uncharacterized protein</fullName>
    </submittedName>
</protein>
<keyword evidence="1" id="KW-1133">Transmembrane helix</keyword>
<dbReference type="HOGENOM" id="CLU_3385338_0_0_1"/>
<evidence type="ECO:0000313" key="2">
    <source>
        <dbReference type="EnsemblMetazoa" id="tetur04g07210.1"/>
    </source>
</evidence>
<keyword evidence="3" id="KW-1185">Reference proteome</keyword>
<dbReference type="EMBL" id="CAEY01001374">
    <property type="status" value="NOT_ANNOTATED_CDS"/>
    <property type="molecule type" value="Genomic_DNA"/>
</dbReference>
<dbReference type="Proteomes" id="UP000015104">
    <property type="component" value="Unassembled WGS sequence"/>
</dbReference>